<feature type="compositionally biased region" description="Low complexity" evidence="1">
    <location>
        <begin position="30"/>
        <end position="48"/>
    </location>
</feature>
<dbReference type="Proteomes" id="UP000762676">
    <property type="component" value="Unassembled WGS sequence"/>
</dbReference>
<feature type="compositionally biased region" description="Basic and acidic residues" evidence="1">
    <location>
        <begin position="200"/>
        <end position="212"/>
    </location>
</feature>
<comment type="caution">
    <text evidence="2">The sequence shown here is derived from an EMBL/GenBank/DDBJ whole genome shotgun (WGS) entry which is preliminary data.</text>
</comment>
<name>A0AAV4HPQ5_9GAST</name>
<reference evidence="2 3" key="1">
    <citation type="journal article" date="2021" name="Elife">
        <title>Chloroplast acquisition without the gene transfer in kleptoplastic sea slugs, Plakobranchus ocellatus.</title>
        <authorList>
            <person name="Maeda T."/>
            <person name="Takahashi S."/>
            <person name="Yoshida T."/>
            <person name="Shimamura S."/>
            <person name="Takaki Y."/>
            <person name="Nagai Y."/>
            <person name="Toyoda A."/>
            <person name="Suzuki Y."/>
            <person name="Arimoto A."/>
            <person name="Ishii H."/>
            <person name="Satoh N."/>
            <person name="Nishiyama T."/>
            <person name="Hasebe M."/>
            <person name="Maruyama T."/>
            <person name="Minagawa J."/>
            <person name="Obokata J."/>
            <person name="Shigenobu S."/>
        </authorList>
    </citation>
    <scope>NUCLEOTIDE SEQUENCE [LARGE SCALE GENOMIC DNA]</scope>
</reference>
<dbReference type="EMBL" id="BMAT01002088">
    <property type="protein sequence ID" value="GFR98751.1"/>
    <property type="molecule type" value="Genomic_DNA"/>
</dbReference>
<feature type="region of interest" description="Disordered" evidence="1">
    <location>
        <begin position="30"/>
        <end position="57"/>
    </location>
</feature>
<evidence type="ECO:0000313" key="2">
    <source>
        <dbReference type="EMBL" id="GFR98751.1"/>
    </source>
</evidence>
<organism evidence="2 3">
    <name type="scientific">Elysia marginata</name>
    <dbReference type="NCBI Taxonomy" id="1093978"/>
    <lineage>
        <taxon>Eukaryota</taxon>
        <taxon>Metazoa</taxon>
        <taxon>Spiralia</taxon>
        <taxon>Lophotrochozoa</taxon>
        <taxon>Mollusca</taxon>
        <taxon>Gastropoda</taxon>
        <taxon>Heterobranchia</taxon>
        <taxon>Euthyneura</taxon>
        <taxon>Panpulmonata</taxon>
        <taxon>Sacoglossa</taxon>
        <taxon>Placobranchoidea</taxon>
        <taxon>Plakobranchidae</taxon>
        <taxon>Elysia</taxon>
    </lineage>
</organism>
<accession>A0AAV4HPQ5</accession>
<proteinExistence type="predicted"/>
<feature type="region of interest" description="Disordered" evidence="1">
    <location>
        <begin position="186"/>
        <end position="212"/>
    </location>
</feature>
<gene>
    <name evidence="2" type="ORF">ElyMa_001026800</name>
</gene>
<evidence type="ECO:0000313" key="3">
    <source>
        <dbReference type="Proteomes" id="UP000762676"/>
    </source>
</evidence>
<feature type="non-terminal residue" evidence="2">
    <location>
        <position position="1"/>
    </location>
</feature>
<dbReference type="AlphaFoldDB" id="A0AAV4HPQ5"/>
<evidence type="ECO:0000256" key="1">
    <source>
        <dbReference type="SAM" id="MobiDB-lite"/>
    </source>
</evidence>
<keyword evidence="3" id="KW-1185">Reference proteome</keyword>
<sequence>LSETTELNSQKILGLRKLWKLKPRTSQVTTATTSSASSLASASATATSPGPIQSLSQRSSFSVKADSDVDDPFIFDVKLLPGGLVLVADWSNECVKLFNSQNKEIEDMLKHLNAIIRLSLKEENYRDKQGGLTDGRKPLSFKISDESILRTGPPECPPEVEGVNKINRNSETFSMCQEVTINATTDTTPTSAIIPFQAEDSEKKSEDDRGGF</sequence>
<protein>
    <submittedName>
        <fullName evidence="2">Uncharacterized protein</fullName>
    </submittedName>
</protein>